<dbReference type="RefSeq" id="WP_020816234.1">
    <property type="nucleotide sequence ID" value="NZ_ATAY01000063.1"/>
</dbReference>
<dbReference type="STRING" id="1330534.L323_13815"/>
<dbReference type="PATRIC" id="fig|1330534.3.peg.2743"/>
<proteinExistence type="predicted"/>
<dbReference type="InterPro" id="IPR001173">
    <property type="entry name" value="Glyco_trans_2-like"/>
</dbReference>
<protein>
    <recommendedName>
        <fullName evidence="6">Glycosyl transferase</fullName>
    </recommendedName>
</protein>
<dbReference type="EMBL" id="ATAY01000063">
    <property type="protein sequence ID" value="EPR10590.1"/>
    <property type="molecule type" value="Genomic_DNA"/>
</dbReference>
<gene>
    <name evidence="4" type="ORF">L323_13815</name>
</gene>
<dbReference type="Pfam" id="PF02709">
    <property type="entry name" value="Glyco_transf_7C"/>
    <property type="match status" value="1"/>
</dbReference>
<dbReference type="GO" id="GO:0016740">
    <property type="term" value="F:transferase activity"/>
    <property type="evidence" value="ECO:0007669"/>
    <property type="project" value="UniProtKB-KW"/>
</dbReference>
<dbReference type="Pfam" id="PF00535">
    <property type="entry name" value="Glycos_transf_2"/>
    <property type="match status" value="1"/>
</dbReference>
<evidence type="ECO:0000313" key="4">
    <source>
        <dbReference type="EMBL" id="EPR10590.1"/>
    </source>
</evidence>
<dbReference type="Proteomes" id="UP000016860">
    <property type="component" value="Unassembled WGS sequence"/>
</dbReference>
<dbReference type="AlphaFoldDB" id="U4R1N8"/>
<dbReference type="PANTHER" id="PTHR43685">
    <property type="entry name" value="GLYCOSYLTRANSFERASE"/>
    <property type="match status" value="1"/>
</dbReference>
<evidence type="ECO:0000256" key="1">
    <source>
        <dbReference type="ARBA" id="ARBA00022679"/>
    </source>
</evidence>
<name>U4R1N8_9FIRM</name>
<dbReference type="OrthoDB" id="9812302at2"/>
<dbReference type="InterPro" id="IPR027791">
    <property type="entry name" value="Galactosyl_T_C"/>
</dbReference>
<reference evidence="4 5" key="1">
    <citation type="journal article" date="2013" name="Genome Announc.">
        <title>Draft Genome Sequence of the Cellulolytic Bacterium Clostridium papyrosolvens C7 (ATCC 700395).</title>
        <authorList>
            <person name="Zepeda V."/>
            <person name="Dassa B."/>
            <person name="Borovok I."/>
            <person name="Lamed R."/>
            <person name="Bayer E.A."/>
            <person name="Cate J.H."/>
        </authorList>
    </citation>
    <scope>NUCLEOTIDE SEQUENCE [LARGE SCALE GENOMIC DNA]</scope>
    <source>
        <strain evidence="4 5">C7</strain>
    </source>
</reference>
<sequence>MGKYLIDLIIPTYNKSTRLRLVLESLCNQIMPTEQFKVIIVDDGSTDDTSNVVNDYITKLNINYIYQNNSGRSHARNTGLNAADASIVVFFDDDVILSNAFISGHYELHQQFNNSIGHGKIYELPYLKFFSDPSLGTILKSDNLTLNTDTSGLTNYLISPEDIRTLEKIDKQKRTSSFEKYIFTILTRAIQHENLHKLDFIGCTGANLSGKKEVFESVGGFDESFGRLWGCEDVEMGYRLQKKGVKILYLDKASNYHITHLRQNYKEALLIAYDLFYQKHQDPIIKSLPRLLLNEIKDVHKFCDYLTEKS</sequence>
<evidence type="ECO:0000313" key="5">
    <source>
        <dbReference type="Proteomes" id="UP000016860"/>
    </source>
</evidence>
<evidence type="ECO:0000259" key="2">
    <source>
        <dbReference type="Pfam" id="PF00535"/>
    </source>
</evidence>
<feature type="domain" description="Galactosyltransferase C-terminal" evidence="3">
    <location>
        <begin position="197"/>
        <end position="260"/>
    </location>
</feature>
<organism evidence="4 5">
    <name type="scientific">Ruminiclostridium papyrosolvens C7</name>
    <dbReference type="NCBI Taxonomy" id="1330534"/>
    <lineage>
        <taxon>Bacteria</taxon>
        <taxon>Bacillati</taxon>
        <taxon>Bacillota</taxon>
        <taxon>Clostridia</taxon>
        <taxon>Eubacteriales</taxon>
        <taxon>Oscillospiraceae</taxon>
        <taxon>Ruminiclostridium</taxon>
    </lineage>
</organism>
<dbReference type="Gene3D" id="3.90.550.10">
    <property type="entry name" value="Spore Coat Polysaccharide Biosynthesis Protein SpsA, Chain A"/>
    <property type="match status" value="1"/>
</dbReference>
<dbReference type="PANTHER" id="PTHR43685:SF3">
    <property type="entry name" value="SLR2126 PROTEIN"/>
    <property type="match status" value="1"/>
</dbReference>
<dbReference type="InterPro" id="IPR029044">
    <property type="entry name" value="Nucleotide-diphossugar_trans"/>
</dbReference>
<comment type="caution">
    <text evidence="4">The sequence shown here is derived from an EMBL/GenBank/DDBJ whole genome shotgun (WGS) entry which is preliminary data.</text>
</comment>
<keyword evidence="1" id="KW-0808">Transferase</keyword>
<feature type="domain" description="Glycosyltransferase 2-like" evidence="2">
    <location>
        <begin position="8"/>
        <end position="116"/>
    </location>
</feature>
<evidence type="ECO:0008006" key="6">
    <source>
        <dbReference type="Google" id="ProtNLM"/>
    </source>
</evidence>
<dbReference type="SUPFAM" id="SSF53448">
    <property type="entry name" value="Nucleotide-diphospho-sugar transferases"/>
    <property type="match status" value="1"/>
</dbReference>
<accession>U4R1N8</accession>
<dbReference type="InterPro" id="IPR050834">
    <property type="entry name" value="Glycosyltransf_2"/>
</dbReference>
<evidence type="ECO:0000259" key="3">
    <source>
        <dbReference type="Pfam" id="PF02709"/>
    </source>
</evidence>